<dbReference type="EMBL" id="JARGEI010000011">
    <property type="protein sequence ID" value="KAJ8723806.1"/>
    <property type="molecule type" value="Genomic_DNA"/>
</dbReference>
<feature type="coiled-coil region" evidence="1">
    <location>
        <begin position="89"/>
        <end position="116"/>
    </location>
</feature>
<evidence type="ECO:0000256" key="1">
    <source>
        <dbReference type="SAM" id="Coils"/>
    </source>
</evidence>
<evidence type="ECO:0000313" key="4">
    <source>
        <dbReference type="Proteomes" id="UP001231518"/>
    </source>
</evidence>
<keyword evidence="1" id="KW-0175">Coiled coil</keyword>
<keyword evidence="4" id="KW-1185">Reference proteome</keyword>
<dbReference type="AlphaFoldDB" id="A0AAD7YP10"/>
<reference evidence="3" key="1">
    <citation type="submission" date="2023-03" db="EMBL/GenBank/DDBJ databases">
        <title>Chromosome-level genomes of two armyworms, Mythimna separata and Mythimna loreyi, provide insights into the biosynthesis and reception of sex pheromones.</title>
        <authorList>
            <person name="Zhao H."/>
        </authorList>
    </citation>
    <scope>NUCLEOTIDE SEQUENCE</scope>
    <source>
        <strain evidence="3">BeijingLab</strain>
        <tissue evidence="3">Pupa</tissue>
    </source>
</reference>
<organism evidence="3 4">
    <name type="scientific">Mythimna separata</name>
    <name type="common">Oriental armyworm</name>
    <name type="synonym">Pseudaletia separata</name>
    <dbReference type="NCBI Taxonomy" id="271217"/>
    <lineage>
        <taxon>Eukaryota</taxon>
        <taxon>Metazoa</taxon>
        <taxon>Ecdysozoa</taxon>
        <taxon>Arthropoda</taxon>
        <taxon>Hexapoda</taxon>
        <taxon>Insecta</taxon>
        <taxon>Pterygota</taxon>
        <taxon>Neoptera</taxon>
        <taxon>Endopterygota</taxon>
        <taxon>Lepidoptera</taxon>
        <taxon>Glossata</taxon>
        <taxon>Ditrysia</taxon>
        <taxon>Noctuoidea</taxon>
        <taxon>Noctuidae</taxon>
        <taxon>Noctuinae</taxon>
        <taxon>Hadenini</taxon>
        <taxon>Mythimna</taxon>
    </lineage>
</organism>
<comment type="caution">
    <text evidence="3">The sequence shown here is derived from an EMBL/GenBank/DDBJ whole genome shotgun (WGS) entry which is preliminary data.</text>
</comment>
<evidence type="ECO:0000313" key="3">
    <source>
        <dbReference type="EMBL" id="KAJ8723806.1"/>
    </source>
</evidence>
<accession>A0AAD7YP10</accession>
<sequence length="134" mass="15605">MDSPTNKSVSDTELNLAGKNQDKTPPNYVFQRANKRSREDLLREQLDEFKNEIKEMMSLFSIKHCNEIQQMTTTLKEIQQSNIKIETSIDFLTSQNEELHKKVALLENQNKEDQKYITLLESKIEEIQIGSRSA</sequence>
<proteinExistence type="predicted"/>
<dbReference type="Proteomes" id="UP001231518">
    <property type="component" value="Chromosome 20"/>
</dbReference>
<feature type="region of interest" description="Disordered" evidence="2">
    <location>
        <begin position="1"/>
        <end position="35"/>
    </location>
</feature>
<protein>
    <submittedName>
        <fullName evidence="3">Uncharacterized protein</fullName>
    </submittedName>
</protein>
<feature type="compositionally biased region" description="Polar residues" evidence="2">
    <location>
        <begin position="1"/>
        <end position="13"/>
    </location>
</feature>
<name>A0AAD7YP10_MYTSE</name>
<gene>
    <name evidence="3" type="ORF">PYW07_007786</name>
</gene>
<evidence type="ECO:0000256" key="2">
    <source>
        <dbReference type="SAM" id="MobiDB-lite"/>
    </source>
</evidence>